<dbReference type="GO" id="GO:0019955">
    <property type="term" value="F:cytokine binding"/>
    <property type="evidence" value="ECO:0007669"/>
    <property type="project" value="Ensembl"/>
</dbReference>
<dbReference type="InterPro" id="IPR001368">
    <property type="entry name" value="TNFR/NGFR_Cys_rich_reg"/>
</dbReference>
<dbReference type="SUPFAM" id="SSF57586">
    <property type="entry name" value="TNF receptor-like"/>
    <property type="match status" value="2"/>
</dbReference>
<keyword evidence="1" id="KW-1015">Disulfide bond</keyword>
<dbReference type="InterPro" id="IPR053075">
    <property type="entry name" value="TNFRSF11A"/>
</dbReference>
<sequence>MAAFLSGGESRSQFCKSFGALIKTRHPHCCVLSLCFLHDHFFLMDLSLQISPACESEQHYEYSGRCCTKCEPGKYMSAKCTATSETVCQPCSPNEYMDVWNEEDKCLLHKICDEGRGLKEVNPGNRTFQRQCACTPGYHCNEDCDFCLRNTKCAPGFGVQHPGQRDKDTVCAPCLHLSYNITLHTDVMFFFHPTETNKILYVLSVPVLFVILTSIIILIIYYKNKGKALTEPFVNTNMLNAASPQPSEGIYLLALDDCIFSEDMGCPKGHTLYGKGSPDTIHYELRENIPTLSLATESEDDHFRQIPMEDEYVDRAPHAHGYLRLLSRPDSKSVSPFSEPLEVGENDSLSQCFTGTESMVDLTGCYSSDLTGCYSLDCIHVSSDKYLQKSCHCTCSHMKETERKDRDHFPVNPESVNNCVGCGVSSRESPRKWSKPLCAAVDQSTASPENGLYPQCTCGLDFPSAGQSTLASNPGTEDTPSEGAGTKYQKTNESTSGANCSTSELPQASGNVTGNSNSTFISSGQVMNFKGDIIVVYVSQNSQEGTTATGTADENVGSPVQEENLNRCETFVSGFFAQLCHGPTHLTRSNSLNLPVPQFNHLKNKDTTTHLPRVSVGRLK</sequence>
<feature type="compositionally biased region" description="Polar residues" evidence="2">
    <location>
        <begin position="488"/>
        <end position="511"/>
    </location>
</feature>
<dbReference type="SMART" id="SM00208">
    <property type="entry name" value="TNFR"/>
    <property type="match status" value="3"/>
</dbReference>
<dbReference type="GO" id="GO:0070555">
    <property type="term" value="P:response to interleukin-1"/>
    <property type="evidence" value="ECO:0007669"/>
    <property type="project" value="TreeGrafter"/>
</dbReference>
<dbReference type="GO" id="GO:0005829">
    <property type="term" value="C:cytosol"/>
    <property type="evidence" value="ECO:0007669"/>
    <property type="project" value="Ensembl"/>
</dbReference>
<dbReference type="AlphaFoldDB" id="A0A8C0J5K6"/>
<gene>
    <name evidence="5" type="primary">TNFRSF11A</name>
</gene>
<feature type="region of interest" description="Disordered" evidence="2">
    <location>
        <begin position="467"/>
        <end position="511"/>
    </location>
</feature>
<comment type="caution">
    <text evidence="1">Lacks conserved residue(s) required for the propagation of feature annotation.</text>
</comment>
<keyword evidence="3" id="KW-0472">Membrane</keyword>
<dbReference type="PROSITE" id="PS50050">
    <property type="entry name" value="TNFR_NGFR_2"/>
    <property type="match status" value="1"/>
</dbReference>
<feature type="repeat" description="TNFR-Cys" evidence="1">
    <location>
        <begin position="53"/>
        <end position="88"/>
    </location>
</feature>
<feature type="domain" description="TNFR-Cys" evidence="4">
    <location>
        <begin position="53"/>
        <end position="88"/>
    </location>
</feature>
<evidence type="ECO:0000256" key="2">
    <source>
        <dbReference type="SAM" id="MobiDB-lite"/>
    </source>
</evidence>
<organism evidence="5 6">
    <name type="scientific">Chelonoidis abingdonii</name>
    <name type="common">Abingdon island giant tortoise</name>
    <name type="synonym">Testudo abingdonii</name>
    <dbReference type="NCBI Taxonomy" id="106734"/>
    <lineage>
        <taxon>Eukaryota</taxon>
        <taxon>Metazoa</taxon>
        <taxon>Chordata</taxon>
        <taxon>Craniata</taxon>
        <taxon>Vertebrata</taxon>
        <taxon>Euteleostomi</taxon>
        <taxon>Archelosauria</taxon>
        <taxon>Testudinata</taxon>
        <taxon>Testudines</taxon>
        <taxon>Cryptodira</taxon>
        <taxon>Durocryptodira</taxon>
        <taxon>Testudinoidea</taxon>
        <taxon>Testudinidae</taxon>
        <taxon>Chelonoidis</taxon>
    </lineage>
</organism>
<dbReference type="PANTHER" id="PTHR47134:SF1">
    <property type="entry name" value="TUMOR NECROSIS FACTOR RECEPTOR SUPERFAMILY MEMBER 11A"/>
    <property type="match status" value="1"/>
</dbReference>
<evidence type="ECO:0000313" key="6">
    <source>
        <dbReference type="Proteomes" id="UP000694404"/>
    </source>
</evidence>
<dbReference type="PANTHER" id="PTHR47134">
    <property type="entry name" value="TUMOR NECROSIS FACTOR RECEPTOR SUPERFAMILY MEMBER 11A"/>
    <property type="match status" value="1"/>
</dbReference>
<keyword evidence="3" id="KW-0812">Transmembrane</keyword>
<proteinExistence type="predicted"/>
<dbReference type="PROSITE" id="PS00652">
    <property type="entry name" value="TNFR_NGFR_1"/>
    <property type="match status" value="1"/>
</dbReference>
<dbReference type="Ensembl" id="ENSCABT00000029918.1">
    <property type="protein sequence ID" value="ENSCABP00000027324.1"/>
    <property type="gene ID" value="ENSCABG00000020061.1"/>
</dbReference>
<protein>
    <submittedName>
        <fullName evidence="5">TNF receptor superfamily member 11a</fullName>
    </submittedName>
</protein>
<keyword evidence="6" id="KW-1185">Reference proteome</keyword>
<feature type="disulfide bond" evidence="1">
    <location>
        <begin position="67"/>
        <end position="80"/>
    </location>
</feature>
<feature type="disulfide bond" evidence="1">
    <location>
        <begin position="70"/>
        <end position="88"/>
    </location>
</feature>
<dbReference type="Pfam" id="PF00020">
    <property type="entry name" value="TNFR_c6"/>
    <property type="match status" value="1"/>
</dbReference>
<dbReference type="GO" id="GO:0009897">
    <property type="term" value="C:external side of plasma membrane"/>
    <property type="evidence" value="ECO:0007669"/>
    <property type="project" value="Ensembl"/>
</dbReference>
<evidence type="ECO:0000256" key="1">
    <source>
        <dbReference type="PROSITE-ProRule" id="PRU00206"/>
    </source>
</evidence>
<reference evidence="5" key="1">
    <citation type="submission" date="2025-08" db="UniProtKB">
        <authorList>
            <consortium name="Ensembl"/>
        </authorList>
    </citation>
    <scope>IDENTIFICATION</scope>
</reference>
<dbReference type="GO" id="GO:0043123">
    <property type="term" value="P:positive regulation of canonical NF-kappaB signal transduction"/>
    <property type="evidence" value="ECO:0007669"/>
    <property type="project" value="Ensembl"/>
</dbReference>
<evidence type="ECO:0000259" key="4">
    <source>
        <dbReference type="PROSITE" id="PS50050"/>
    </source>
</evidence>
<evidence type="ECO:0000256" key="3">
    <source>
        <dbReference type="SAM" id="Phobius"/>
    </source>
</evidence>
<dbReference type="GO" id="GO:1901224">
    <property type="term" value="P:positive regulation of non-canonical NF-kappaB signal transduction"/>
    <property type="evidence" value="ECO:0007669"/>
    <property type="project" value="Ensembl"/>
</dbReference>
<dbReference type="GO" id="GO:0046330">
    <property type="term" value="P:positive regulation of JNK cascade"/>
    <property type="evidence" value="ECO:0007669"/>
    <property type="project" value="Ensembl"/>
</dbReference>
<feature type="compositionally biased region" description="Polar residues" evidence="2">
    <location>
        <begin position="467"/>
        <end position="478"/>
    </location>
</feature>
<name>A0A8C0J5K6_CHEAB</name>
<reference evidence="5" key="2">
    <citation type="submission" date="2025-09" db="UniProtKB">
        <authorList>
            <consortium name="Ensembl"/>
        </authorList>
    </citation>
    <scope>IDENTIFICATION</scope>
</reference>
<dbReference type="InterPro" id="IPR041648">
    <property type="entry name" value="RANK_CRD_2"/>
</dbReference>
<feature type="transmembrane region" description="Helical" evidence="3">
    <location>
        <begin position="199"/>
        <end position="222"/>
    </location>
</feature>
<dbReference type="Gene3D" id="2.10.50.10">
    <property type="entry name" value="Tumor Necrosis Factor Receptor, subunit A, domain 2"/>
    <property type="match status" value="2"/>
</dbReference>
<dbReference type="Proteomes" id="UP000694404">
    <property type="component" value="Unplaced"/>
</dbReference>
<dbReference type="GeneTree" id="ENSGT00940000161211"/>
<dbReference type="GO" id="GO:0002250">
    <property type="term" value="P:adaptive immune response"/>
    <property type="evidence" value="ECO:0007669"/>
    <property type="project" value="Ensembl"/>
</dbReference>
<dbReference type="GO" id="GO:0072674">
    <property type="term" value="P:multinuclear osteoclast differentiation"/>
    <property type="evidence" value="ECO:0007669"/>
    <property type="project" value="TreeGrafter"/>
</dbReference>
<dbReference type="GO" id="GO:0005031">
    <property type="term" value="F:tumor necrosis factor receptor activity"/>
    <property type="evidence" value="ECO:0007669"/>
    <property type="project" value="TreeGrafter"/>
</dbReference>
<keyword evidence="3" id="KW-1133">Transmembrane helix</keyword>
<dbReference type="OMA" id="CQRNTIC"/>
<dbReference type="Pfam" id="PF18278">
    <property type="entry name" value="RANK_CRD_2"/>
    <property type="match status" value="1"/>
</dbReference>
<evidence type="ECO:0000313" key="5">
    <source>
        <dbReference type="Ensembl" id="ENSCABP00000027324.1"/>
    </source>
</evidence>
<dbReference type="GO" id="GO:0070374">
    <property type="term" value="P:positive regulation of ERK1 and ERK2 cascade"/>
    <property type="evidence" value="ECO:0007669"/>
    <property type="project" value="Ensembl"/>
</dbReference>
<accession>A0A8C0J5K6</accession>
<dbReference type="GO" id="GO:0045780">
    <property type="term" value="P:positive regulation of bone resorption"/>
    <property type="evidence" value="ECO:0007669"/>
    <property type="project" value="TreeGrafter"/>
</dbReference>
<dbReference type="GO" id="GO:0001503">
    <property type="term" value="P:ossification"/>
    <property type="evidence" value="ECO:0007669"/>
    <property type="project" value="TreeGrafter"/>
</dbReference>